<dbReference type="PRINTS" id="PR00506">
    <property type="entry name" value="D21N6MTFRASE"/>
</dbReference>
<evidence type="ECO:0000256" key="5">
    <source>
        <dbReference type="ARBA" id="ARBA00022691"/>
    </source>
</evidence>
<comment type="similarity">
    <text evidence="1">Belongs to the N(4)/N(6)-methyltransferase family.</text>
</comment>
<evidence type="ECO:0000256" key="3">
    <source>
        <dbReference type="ARBA" id="ARBA00022603"/>
    </source>
</evidence>
<dbReference type="EC" id="2.1.1.72" evidence="2"/>
<keyword evidence="4 8" id="KW-0808">Transferase</keyword>
<evidence type="ECO:0000256" key="6">
    <source>
        <dbReference type="ARBA" id="ARBA00047942"/>
    </source>
</evidence>
<sequence>MPTLNWIGKDAVVDHHRKVPTRLLECDPKLSFGDPDAENLLVEGDNLEALKALLPRYRGQVKCIYIDPPYNTGNENWVYNDNVNDPRIRKWLGSVVGKEAEDLCRHDKWLCMMYPRLAMLREFLTDDGVIFVSLDDNEVQNLRAIMDEIFGQGNFITTVIWQKVYSPKNSARHFSEDHDYIVVYAKKADQFVPNLIARTAEQDAAYKNPDDDPRGVWKTSDLSARNYYGDGTYSLTCPSGRVIESPPKGRYWSISKERFEELDKDNRIWWGRSGGSIPQMKRFLTDVKQGRVPQTLWTYQEVGHTQAAKKELVAICDFDESVDVFITPKPTSLIQRVLEIGSDENSIIMDSFAGSGTTGQAVLAANKADGGSRKCVLVEVLPDVAEKVTRQRLQRVSEGYTDPKGNDVEGLGSGFRYCKLGRTLLDEYGDINGDVPFPDLARYVFLLETGVPVPKRPRKDCPLLGVHRGSAIYLLYNGVLGDRRPAGGNVLTHKVLSELPSHPDGDDSPRVIFGESTLLSDKTLSGLNVTFRQIPYELRES</sequence>
<evidence type="ECO:0000256" key="2">
    <source>
        <dbReference type="ARBA" id="ARBA00011900"/>
    </source>
</evidence>
<evidence type="ECO:0000256" key="1">
    <source>
        <dbReference type="ARBA" id="ARBA00006594"/>
    </source>
</evidence>
<dbReference type="Proteomes" id="UP000536179">
    <property type="component" value="Unassembled WGS sequence"/>
</dbReference>
<protein>
    <recommendedName>
        <fullName evidence="2">site-specific DNA-methyltransferase (adenine-specific)</fullName>
        <ecNumber evidence="2">2.1.1.72</ecNumber>
    </recommendedName>
</protein>
<dbReference type="GO" id="GO:0032259">
    <property type="term" value="P:methylation"/>
    <property type="evidence" value="ECO:0007669"/>
    <property type="project" value="UniProtKB-KW"/>
</dbReference>
<keyword evidence="5" id="KW-0949">S-adenosyl-L-methionine</keyword>
<dbReference type="Pfam" id="PF01555">
    <property type="entry name" value="N6_N4_Mtase"/>
    <property type="match status" value="1"/>
</dbReference>
<keyword evidence="9" id="KW-1185">Reference proteome</keyword>
<name>A0A7W5H4F2_9BACT</name>
<evidence type="ECO:0000259" key="7">
    <source>
        <dbReference type="Pfam" id="PF01555"/>
    </source>
</evidence>
<organism evidence="8 9">
    <name type="scientific">Aporhodopirellula rubra</name>
    <dbReference type="NCBI Taxonomy" id="980271"/>
    <lineage>
        <taxon>Bacteria</taxon>
        <taxon>Pseudomonadati</taxon>
        <taxon>Planctomycetota</taxon>
        <taxon>Planctomycetia</taxon>
        <taxon>Pirellulales</taxon>
        <taxon>Pirellulaceae</taxon>
        <taxon>Aporhodopirellula</taxon>
    </lineage>
</organism>
<dbReference type="InterPro" id="IPR002941">
    <property type="entry name" value="DNA_methylase_N4/N6"/>
</dbReference>
<dbReference type="PROSITE" id="PS00092">
    <property type="entry name" value="N6_MTASE"/>
    <property type="match status" value="1"/>
</dbReference>
<dbReference type="GO" id="GO:0008170">
    <property type="term" value="F:N-methyltransferase activity"/>
    <property type="evidence" value="ECO:0007669"/>
    <property type="project" value="InterPro"/>
</dbReference>
<comment type="catalytic activity">
    <reaction evidence="6">
        <text>a 2'-deoxyadenosine in DNA + S-adenosyl-L-methionine = an N(6)-methyl-2'-deoxyadenosine in DNA + S-adenosyl-L-homocysteine + H(+)</text>
        <dbReference type="Rhea" id="RHEA:15197"/>
        <dbReference type="Rhea" id="RHEA-COMP:12418"/>
        <dbReference type="Rhea" id="RHEA-COMP:12419"/>
        <dbReference type="ChEBI" id="CHEBI:15378"/>
        <dbReference type="ChEBI" id="CHEBI:57856"/>
        <dbReference type="ChEBI" id="CHEBI:59789"/>
        <dbReference type="ChEBI" id="CHEBI:90615"/>
        <dbReference type="ChEBI" id="CHEBI:90616"/>
        <dbReference type="EC" id="2.1.1.72"/>
    </reaction>
</comment>
<dbReference type="SUPFAM" id="SSF53335">
    <property type="entry name" value="S-adenosyl-L-methionine-dependent methyltransferases"/>
    <property type="match status" value="1"/>
</dbReference>
<dbReference type="RefSeq" id="WP_184302106.1">
    <property type="nucleotide sequence ID" value="NZ_JACHXU010000002.1"/>
</dbReference>
<dbReference type="Gene3D" id="3.40.50.150">
    <property type="entry name" value="Vaccinia Virus protein VP39"/>
    <property type="match status" value="1"/>
</dbReference>
<comment type="caution">
    <text evidence="8">The sequence shown here is derived from an EMBL/GenBank/DDBJ whole genome shotgun (WGS) entry which is preliminary data.</text>
</comment>
<evidence type="ECO:0000313" key="8">
    <source>
        <dbReference type="EMBL" id="MBB3205103.1"/>
    </source>
</evidence>
<dbReference type="GO" id="GO:0003677">
    <property type="term" value="F:DNA binding"/>
    <property type="evidence" value="ECO:0007669"/>
    <property type="project" value="InterPro"/>
</dbReference>
<keyword evidence="3 8" id="KW-0489">Methyltransferase</keyword>
<feature type="domain" description="DNA methylase N-4/N-6" evidence="7">
    <location>
        <begin position="61"/>
        <end position="367"/>
    </location>
</feature>
<evidence type="ECO:0000313" key="9">
    <source>
        <dbReference type="Proteomes" id="UP000536179"/>
    </source>
</evidence>
<dbReference type="InterPro" id="IPR002052">
    <property type="entry name" value="DNA_methylase_N6_adenine_CS"/>
</dbReference>
<evidence type="ECO:0000256" key="4">
    <source>
        <dbReference type="ARBA" id="ARBA00022679"/>
    </source>
</evidence>
<dbReference type="GO" id="GO:0009007">
    <property type="term" value="F:site-specific DNA-methyltransferase (adenine-specific) activity"/>
    <property type="evidence" value="ECO:0007669"/>
    <property type="project" value="UniProtKB-EC"/>
</dbReference>
<reference evidence="8 9" key="1">
    <citation type="submission" date="2020-08" db="EMBL/GenBank/DDBJ databases">
        <title>Genomic Encyclopedia of Type Strains, Phase III (KMG-III): the genomes of soil and plant-associated and newly described type strains.</title>
        <authorList>
            <person name="Whitman W."/>
        </authorList>
    </citation>
    <scope>NUCLEOTIDE SEQUENCE [LARGE SCALE GENOMIC DNA]</scope>
    <source>
        <strain evidence="8 9">CECT 8075</strain>
    </source>
</reference>
<dbReference type="InterPro" id="IPR002295">
    <property type="entry name" value="N4/N6-MTase_EcoPI_Mod-like"/>
</dbReference>
<gene>
    <name evidence="8" type="ORF">FHS27_000870</name>
</gene>
<proteinExistence type="inferred from homology"/>
<dbReference type="InterPro" id="IPR029063">
    <property type="entry name" value="SAM-dependent_MTases_sf"/>
</dbReference>
<dbReference type="AlphaFoldDB" id="A0A7W5H4F2"/>
<dbReference type="EMBL" id="JACHXU010000002">
    <property type="protein sequence ID" value="MBB3205103.1"/>
    <property type="molecule type" value="Genomic_DNA"/>
</dbReference>
<accession>A0A7W5H4F2</accession>